<dbReference type="SUPFAM" id="SSF50978">
    <property type="entry name" value="WD40 repeat-like"/>
    <property type="match status" value="1"/>
</dbReference>
<organism evidence="5 6">
    <name type="scientific">Tulasnella calospora MUT 4182</name>
    <dbReference type="NCBI Taxonomy" id="1051891"/>
    <lineage>
        <taxon>Eukaryota</taxon>
        <taxon>Fungi</taxon>
        <taxon>Dikarya</taxon>
        <taxon>Basidiomycota</taxon>
        <taxon>Agaricomycotina</taxon>
        <taxon>Agaricomycetes</taxon>
        <taxon>Cantharellales</taxon>
        <taxon>Tulasnellaceae</taxon>
        <taxon>Tulasnella</taxon>
    </lineage>
</organism>
<keyword evidence="6" id="KW-1185">Reference proteome</keyword>
<dbReference type="CDD" id="cd00200">
    <property type="entry name" value="WD40"/>
    <property type="match status" value="1"/>
</dbReference>
<dbReference type="PANTHER" id="PTHR44129">
    <property type="entry name" value="WD REPEAT-CONTAINING PROTEIN POP1"/>
    <property type="match status" value="1"/>
</dbReference>
<proteinExistence type="predicted"/>
<dbReference type="InterPro" id="IPR020472">
    <property type="entry name" value="WD40_PAC1"/>
</dbReference>
<dbReference type="PRINTS" id="PR00320">
    <property type="entry name" value="GPROTEINBRPT"/>
</dbReference>
<dbReference type="InterPro" id="IPR056884">
    <property type="entry name" value="NPHP3-like_N"/>
</dbReference>
<dbReference type="PROSITE" id="PS50837">
    <property type="entry name" value="NACHT"/>
    <property type="match status" value="1"/>
</dbReference>
<feature type="non-terminal residue" evidence="5">
    <location>
        <position position="859"/>
    </location>
</feature>
<dbReference type="PROSITE" id="PS50082">
    <property type="entry name" value="WD_REPEATS_2"/>
    <property type="match status" value="5"/>
</dbReference>
<dbReference type="Gene3D" id="3.40.50.300">
    <property type="entry name" value="P-loop containing nucleotide triphosphate hydrolases"/>
    <property type="match status" value="1"/>
</dbReference>
<evidence type="ECO:0000256" key="2">
    <source>
        <dbReference type="ARBA" id="ARBA00022737"/>
    </source>
</evidence>
<dbReference type="InterPro" id="IPR027417">
    <property type="entry name" value="P-loop_NTPase"/>
</dbReference>
<accession>A0A0C3QKT9</accession>
<evidence type="ECO:0000256" key="3">
    <source>
        <dbReference type="PROSITE-ProRule" id="PRU00221"/>
    </source>
</evidence>
<dbReference type="Pfam" id="PF00400">
    <property type="entry name" value="WD40"/>
    <property type="match status" value="5"/>
</dbReference>
<sequence>MQKEQRRLLDRLGDGNYGVKGNAIEDVTCLPGTRVNILEHIDDWVRSTSGSERVLWIRGMAGRGKSTIASTVAHSWKFRASCAIFHFRRGQDALNARLVCALARQLGSSSVSEVKQAVLESIRENEDIANQQLSEQFKILLVASLGTLKEHLYPILIIVDAIDECHDAKDVVDFVRLIHRHSSSFPTNVRFLLTCRPEAALLRALEPNGWNEVDLDSAPQVSDDLTRFIHHACTQIRNDHGLPESWPSSGDISRLADISQGLFQWARTAITYIGNGSPVDRLRDLLRRQATWSGLDELYHQILSKAVDNLRQEPEKQQLLRSVLGTLVVAPHPVSLEVIAAFYGDSEIFEGMEQYNITHFLRRDVLVDLTSLLHIPTSASEPVRFMHTSIRDLLVCKQRCQADSYHIEAIQYHQQLARLSLGFMLKALRENICNLSDLSQAISEIQHVAERDVSTALRYCCRAWSIHLTGGPGWSESNKDVTKSHMSDFESFSREKVLGWIEVMSVIGATSEALKCGLKRCSREIFGSLSLVNLWNDVHRFIAAFLEPISFGPLHIYASALPHCPRETELWSLYSSSAKVRILGGHQMSTWPSTLWTRSVDGYWIHVAFSADGSLVISVTDRLECQLWDTETGRQLDESLTVHDGLVQCLCLSLDGRVIARGYRDGTIRLWDIHAERGLDQLLTGHDRAVSNIWFSPDDRVIASTSYDRTVRLWDVQTGSQLGQLLTDHYDATCSVKVSFAPDSRVLASGSGDNAVRLWDTRTGRQLGEPLTGHDREVRCVCFSPDGRVLASGSGDKTIRLWDTQTRSQLGGPLTGHDGTVCSVCFAPDSRVVASGSWDNTIRLWDTRTGRQSGEPLTG</sequence>
<dbReference type="Proteomes" id="UP000054248">
    <property type="component" value="Unassembled WGS sequence"/>
</dbReference>
<reference evidence="6" key="2">
    <citation type="submission" date="2015-01" db="EMBL/GenBank/DDBJ databases">
        <title>Evolutionary Origins and Diversification of the Mycorrhizal Mutualists.</title>
        <authorList>
            <consortium name="DOE Joint Genome Institute"/>
            <consortium name="Mycorrhizal Genomics Consortium"/>
            <person name="Kohler A."/>
            <person name="Kuo A."/>
            <person name="Nagy L.G."/>
            <person name="Floudas D."/>
            <person name="Copeland A."/>
            <person name="Barry K.W."/>
            <person name="Cichocki N."/>
            <person name="Veneault-Fourrey C."/>
            <person name="LaButti K."/>
            <person name="Lindquist E.A."/>
            <person name="Lipzen A."/>
            <person name="Lundell T."/>
            <person name="Morin E."/>
            <person name="Murat C."/>
            <person name="Riley R."/>
            <person name="Ohm R."/>
            <person name="Sun H."/>
            <person name="Tunlid A."/>
            <person name="Henrissat B."/>
            <person name="Grigoriev I.V."/>
            <person name="Hibbett D.S."/>
            <person name="Martin F."/>
        </authorList>
    </citation>
    <scope>NUCLEOTIDE SEQUENCE [LARGE SCALE GENOMIC DNA]</scope>
    <source>
        <strain evidence="6">MUT 4182</strain>
    </source>
</reference>
<dbReference type="InterPro" id="IPR036322">
    <property type="entry name" value="WD40_repeat_dom_sf"/>
</dbReference>
<dbReference type="SMART" id="SM00320">
    <property type="entry name" value="WD40"/>
    <property type="match status" value="6"/>
</dbReference>
<feature type="repeat" description="WD" evidence="3">
    <location>
        <begin position="771"/>
        <end position="812"/>
    </location>
</feature>
<dbReference type="PROSITE" id="PS00678">
    <property type="entry name" value="WD_REPEATS_1"/>
    <property type="match status" value="4"/>
</dbReference>
<evidence type="ECO:0000313" key="6">
    <source>
        <dbReference type="Proteomes" id="UP000054248"/>
    </source>
</evidence>
<dbReference type="OrthoDB" id="3027122at2759"/>
<evidence type="ECO:0000259" key="4">
    <source>
        <dbReference type="PROSITE" id="PS50837"/>
    </source>
</evidence>
<name>A0A0C3QKT9_9AGAM</name>
<gene>
    <name evidence="5" type="ORF">M407DRAFT_231284</name>
</gene>
<reference evidence="5 6" key="1">
    <citation type="submission" date="2014-04" db="EMBL/GenBank/DDBJ databases">
        <authorList>
            <consortium name="DOE Joint Genome Institute"/>
            <person name="Kuo A."/>
            <person name="Girlanda M."/>
            <person name="Perotto S."/>
            <person name="Kohler A."/>
            <person name="Nagy L.G."/>
            <person name="Floudas D."/>
            <person name="Copeland A."/>
            <person name="Barry K.W."/>
            <person name="Cichocki N."/>
            <person name="Veneault-Fourrey C."/>
            <person name="LaButti K."/>
            <person name="Lindquist E.A."/>
            <person name="Lipzen A."/>
            <person name="Lundell T."/>
            <person name="Morin E."/>
            <person name="Murat C."/>
            <person name="Sun H."/>
            <person name="Tunlid A."/>
            <person name="Henrissat B."/>
            <person name="Grigoriev I.V."/>
            <person name="Hibbett D.S."/>
            <person name="Martin F."/>
            <person name="Nordberg H.P."/>
            <person name="Cantor M.N."/>
            <person name="Hua S.X."/>
        </authorList>
    </citation>
    <scope>NUCLEOTIDE SEQUENCE [LARGE SCALE GENOMIC DNA]</scope>
    <source>
        <strain evidence="5 6">MUT 4182</strain>
    </source>
</reference>
<dbReference type="STRING" id="1051891.A0A0C3QKT9"/>
<dbReference type="SUPFAM" id="SSF52540">
    <property type="entry name" value="P-loop containing nucleoside triphosphate hydrolases"/>
    <property type="match status" value="1"/>
</dbReference>
<dbReference type="HOGENOM" id="CLU_000288_6_0_1"/>
<evidence type="ECO:0000256" key="1">
    <source>
        <dbReference type="ARBA" id="ARBA00022574"/>
    </source>
</evidence>
<evidence type="ECO:0000313" key="5">
    <source>
        <dbReference type="EMBL" id="KIO28061.1"/>
    </source>
</evidence>
<dbReference type="PROSITE" id="PS50294">
    <property type="entry name" value="WD_REPEATS_REGION"/>
    <property type="match status" value="5"/>
</dbReference>
<dbReference type="Gene3D" id="2.130.10.10">
    <property type="entry name" value="YVTN repeat-like/Quinoprotein amine dehydrogenase"/>
    <property type="match status" value="2"/>
</dbReference>
<feature type="repeat" description="WD" evidence="3">
    <location>
        <begin position="683"/>
        <end position="724"/>
    </location>
</feature>
<feature type="repeat" description="WD" evidence="3">
    <location>
        <begin position="814"/>
        <end position="855"/>
    </location>
</feature>
<dbReference type="InterPro" id="IPR019775">
    <property type="entry name" value="WD40_repeat_CS"/>
</dbReference>
<keyword evidence="2" id="KW-0677">Repeat</keyword>
<feature type="domain" description="NACHT" evidence="4">
    <location>
        <begin position="53"/>
        <end position="201"/>
    </location>
</feature>
<dbReference type="Pfam" id="PF24883">
    <property type="entry name" value="NPHP3_N"/>
    <property type="match status" value="1"/>
</dbReference>
<dbReference type="InterPro" id="IPR001680">
    <property type="entry name" value="WD40_rpt"/>
</dbReference>
<dbReference type="EMBL" id="KN822999">
    <property type="protein sequence ID" value="KIO28061.1"/>
    <property type="molecule type" value="Genomic_DNA"/>
</dbReference>
<feature type="repeat" description="WD" evidence="3">
    <location>
        <begin position="640"/>
        <end position="681"/>
    </location>
</feature>
<dbReference type="InterPro" id="IPR007111">
    <property type="entry name" value="NACHT_NTPase"/>
</dbReference>
<feature type="repeat" description="WD" evidence="3">
    <location>
        <begin position="738"/>
        <end position="769"/>
    </location>
</feature>
<keyword evidence="1 3" id="KW-0853">WD repeat</keyword>
<dbReference type="AlphaFoldDB" id="A0A0C3QKT9"/>
<dbReference type="InterPro" id="IPR015943">
    <property type="entry name" value="WD40/YVTN_repeat-like_dom_sf"/>
</dbReference>
<protein>
    <recommendedName>
        <fullName evidence="4">NACHT domain-containing protein</fullName>
    </recommendedName>
</protein>
<dbReference type="InterPro" id="IPR050349">
    <property type="entry name" value="WD_LIS1/nudF_dynein_reg"/>
</dbReference>